<dbReference type="Proteomes" id="UP000655225">
    <property type="component" value="Unassembled WGS sequence"/>
</dbReference>
<comment type="caution">
    <text evidence="8">The sequence shown here is derived from an EMBL/GenBank/DDBJ whole genome shotgun (WGS) entry which is preliminary data.</text>
</comment>
<evidence type="ECO:0000256" key="1">
    <source>
        <dbReference type="ARBA" id="ARBA00022723"/>
    </source>
</evidence>
<dbReference type="PANTHER" id="PTHR14493:SF90">
    <property type="entry name" value="ZINC FINGER CCCH DOMAIN-CONTAINING PROTEIN 2"/>
    <property type="match status" value="1"/>
</dbReference>
<feature type="region of interest" description="Disordered" evidence="6">
    <location>
        <begin position="232"/>
        <end position="255"/>
    </location>
</feature>
<evidence type="ECO:0000256" key="4">
    <source>
        <dbReference type="ARBA" id="ARBA00023125"/>
    </source>
</evidence>
<dbReference type="InterPro" id="IPR045234">
    <property type="entry name" value="Unkempt-like"/>
</dbReference>
<proteinExistence type="predicted"/>
<evidence type="ECO:0000259" key="7">
    <source>
        <dbReference type="PROSITE" id="PS50103"/>
    </source>
</evidence>
<dbReference type="PANTHER" id="PTHR14493">
    <property type="entry name" value="UNKEMPT FAMILY MEMBER"/>
    <property type="match status" value="1"/>
</dbReference>
<dbReference type="OrthoDB" id="410307at2759"/>
<keyword evidence="3 5" id="KW-0862">Zinc</keyword>
<gene>
    <name evidence="8" type="ORF">HHK36_001839</name>
</gene>
<dbReference type="AlphaFoldDB" id="A0A834ZY75"/>
<evidence type="ECO:0000256" key="3">
    <source>
        <dbReference type="ARBA" id="ARBA00022833"/>
    </source>
</evidence>
<dbReference type="Pfam" id="PF00642">
    <property type="entry name" value="zf-CCCH"/>
    <property type="match status" value="1"/>
</dbReference>
<dbReference type="InterPro" id="IPR000571">
    <property type="entry name" value="Znf_CCCH"/>
</dbReference>
<dbReference type="InterPro" id="IPR036855">
    <property type="entry name" value="Znf_CCCH_sf"/>
</dbReference>
<dbReference type="GO" id="GO:0008270">
    <property type="term" value="F:zinc ion binding"/>
    <property type="evidence" value="ECO:0007669"/>
    <property type="project" value="UniProtKB-KW"/>
</dbReference>
<dbReference type="PROSITE" id="PS50103">
    <property type="entry name" value="ZF_C3H1"/>
    <property type="match status" value="1"/>
</dbReference>
<evidence type="ECO:0000313" key="8">
    <source>
        <dbReference type="EMBL" id="KAF8413845.1"/>
    </source>
</evidence>
<feature type="compositionally biased region" description="Pro residues" evidence="6">
    <location>
        <begin position="234"/>
        <end position="245"/>
    </location>
</feature>
<evidence type="ECO:0000313" key="9">
    <source>
        <dbReference type="Proteomes" id="UP000655225"/>
    </source>
</evidence>
<protein>
    <recommendedName>
        <fullName evidence="7">C3H1-type domain-containing protein</fullName>
    </recommendedName>
</protein>
<keyword evidence="4" id="KW-0238">DNA-binding</keyword>
<dbReference type="SMART" id="SM00356">
    <property type="entry name" value="ZnF_C3H1"/>
    <property type="match status" value="2"/>
</dbReference>
<evidence type="ECO:0000256" key="2">
    <source>
        <dbReference type="ARBA" id="ARBA00022771"/>
    </source>
</evidence>
<dbReference type="GO" id="GO:0003677">
    <property type="term" value="F:DNA binding"/>
    <property type="evidence" value="ECO:0007669"/>
    <property type="project" value="UniProtKB-KW"/>
</dbReference>
<organism evidence="8 9">
    <name type="scientific">Tetracentron sinense</name>
    <name type="common">Spur-leaf</name>
    <dbReference type="NCBI Taxonomy" id="13715"/>
    <lineage>
        <taxon>Eukaryota</taxon>
        <taxon>Viridiplantae</taxon>
        <taxon>Streptophyta</taxon>
        <taxon>Embryophyta</taxon>
        <taxon>Tracheophyta</taxon>
        <taxon>Spermatophyta</taxon>
        <taxon>Magnoliopsida</taxon>
        <taxon>Trochodendrales</taxon>
        <taxon>Trochodendraceae</taxon>
        <taxon>Tetracentron</taxon>
    </lineage>
</organism>
<dbReference type="EMBL" id="JABCRI010000001">
    <property type="protein sequence ID" value="KAF8413845.1"/>
    <property type="molecule type" value="Genomic_DNA"/>
</dbReference>
<dbReference type="OMA" id="ICSDYRR"/>
<dbReference type="Pfam" id="PF25512">
    <property type="entry name" value="zf-CCCH_AtC3H23"/>
    <property type="match status" value="1"/>
</dbReference>
<keyword evidence="2 5" id="KW-0863">Zinc-finger</keyword>
<evidence type="ECO:0000256" key="6">
    <source>
        <dbReference type="SAM" id="MobiDB-lite"/>
    </source>
</evidence>
<accession>A0A834ZY75</accession>
<dbReference type="SUPFAM" id="SSF90229">
    <property type="entry name" value="CCCH zinc finger"/>
    <property type="match status" value="1"/>
</dbReference>
<evidence type="ECO:0000256" key="5">
    <source>
        <dbReference type="PROSITE-ProRule" id="PRU00723"/>
    </source>
</evidence>
<feature type="domain" description="C3H1-type" evidence="7">
    <location>
        <begin position="119"/>
        <end position="145"/>
    </location>
</feature>
<reference evidence="8 9" key="1">
    <citation type="submission" date="2020-04" db="EMBL/GenBank/DDBJ databases">
        <title>Plant Genome Project.</title>
        <authorList>
            <person name="Zhang R.-G."/>
        </authorList>
    </citation>
    <scope>NUCLEOTIDE SEQUENCE [LARGE SCALE GENOMIC DNA]</scope>
    <source>
        <strain evidence="8">YNK0</strain>
        <tissue evidence="8">Leaf</tissue>
    </source>
</reference>
<keyword evidence="1 5" id="KW-0479">Metal-binding</keyword>
<keyword evidence="9" id="KW-1185">Reference proteome</keyword>
<dbReference type="InterPro" id="IPR057444">
    <property type="entry name" value="Znf-CCCH_AtC3H23-like"/>
</dbReference>
<sequence length="371" mass="41824">MASLCAEHRHSHLFSGKKCHQNIDIPPRRLLNRRSKLPISPDNNTSDLFLAKEEALLRKFLPHNAGDDEESDPYSSDDFRMYEFKIRRCMRSRSHDWTDCPFAHPGEKARRRDPRRFHYSGNVCTDFRRGGCRRGDACEFAHGVFECWLHPARYRTQACKDGKNCKRKVCFFAHTPRQLRVLPLQSQTSLGFSSVSSNQKLVSGSSSNHCCVFCNSVASSPTSTLMGISHLSPPLSPSLSPPPSPLNHGSRNGHSPFFSRSVGSSSWNQFSPRVSTYRDAIAELKNSMEAMDLAAASPTYVNKRNLSLDVSPNYGEDHQQLQFIFSPSTPQAFGSREIFEGDGLSNSFIDEKINNNGWSCPDLEWVNELVM</sequence>
<feature type="zinc finger region" description="C3H1-type" evidence="5">
    <location>
        <begin position="119"/>
        <end position="145"/>
    </location>
</feature>
<dbReference type="Gene3D" id="3.30.1370.210">
    <property type="match status" value="1"/>
</dbReference>
<name>A0A834ZY75_TETSI</name>